<accession>A0A0E9U7P6</accession>
<reference evidence="1" key="2">
    <citation type="journal article" date="2015" name="Fish Shellfish Immunol.">
        <title>Early steps in the European eel (Anguilla anguilla)-Vibrio vulnificus interaction in the gills: Role of the RtxA13 toxin.</title>
        <authorList>
            <person name="Callol A."/>
            <person name="Pajuelo D."/>
            <person name="Ebbesson L."/>
            <person name="Teles M."/>
            <person name="MacKenzie S."/>
            <person name="Amaro C."/>
        </authorList>
    </citation>
    <scope>NUCLEOTIDE SEQUENCE</scope>
</reference>
<protein>
    <submittedName>
        <fullName evidence="1">Uncharacterized protein</fullName>
    </submittedName>
</protein>
<name>A0A0E9U7P6_ANGAN</name>
<proteinExistence type="predicted"/>
<reference evidence="1" key="1">
    <citation type="submission" date="2014-11" db="EMBL/GenBank/DDBJ databases">
        <authorList>
            <person name="Amaro Gonzalez C."/>
        </authorList>
    </citation>
    <scope>NUCLEOTIDE SEQUENCE</scope>
</reference>
<evidence type="ECO:0000313" key="1">
    <source>
        <dbReference type="EMBL" id="JAH61737.1"/>
    </source>
</evidence>
<dbReference type="EMBL" id="GBXM01046840">
    <property type="protein sequence ID" value="JAH61737.1"/>
    <property type="molecule type" value="Transcribed_RNA"/>
</dbReference>
<dbReference type="AlphaFoldDB" id="A0A0E9U7P6"/>
<dbReference type="PROSITE" id="PS51257">
    <property type="entry name" value="PROKAR_LIPOPROTEIN"/>
    <property type="match status" value="1"/>
</dbReference>
<sequence>MEVEGKKGINNSLVGNLSAGAACLQTFNSQ</sequence>
<organism evidence="1">
    <name type="scientific">Anguilla anguilla</name>
    <name type="common">European freshwater eel</name>
    <name type="synonym">Muraena anguilla</name>
    <dbReference type="NCBI Taxonomy" id="7936"/>
    <lineage>
        <taxon>Eukaryota</taxon>
        <taxon>Metazoa</taxon>
        <taxon>Chordata</taxon>
        <taxon>Craniata</taxon>
        <taxon>Vertebrata</taxon>
        <taxon>Euteleostomi</taxon>
        <taxon>Actinopterygii</taxon>
        <taxon>Neopterygii</taxon>
        <taxon>Teleostei</taxon>
        <taxon>Anguilliformes</taxon>
        <taxon>Anguillidae</taxon>
        <taxon>Anguilla</taxon>
    </lineage>
</organism>